<dbReference type="Pfam" id="PF03959">
    <property type="entry name" value="FSH1"/>
    <property type="match status" value="1"/>
</dbReference>
<protein>
    <recommendedName>
        <fullName evidence="3">Serine hydrolase domain-containing protein</fullName>
    </recommendedName>
</protein>
<keyword evidence="5" id="KW-1185">Reference proteome</keyword>
<dbReference type="InterPro" id="IPR050593">
    <property type="entry name" value="LovG"/>
</dbReference>
<evidence type="ECO:0000256" key="2">
    <source>
        <dbReference type="SAM" id="SignalP"/>
    </source>
</evidence>
<keyword evidence="2" id="KW-0732">Signal</keyword>
<accession>A0A8J2SUN2</accession>
<keyword evidence="1" id="KW-0378">Hydrolase</keyword>
<sequence>MLICLLASMATFAQPASPGQPRRRTIALLHGTAGSAKTLTIQLGPLLPKLRETWDVTFVEGPKRCAEDNPHVKMMRRFYGPSAELREYAEATADDRGWRTYNELDEAVEALEGRVSGADCLLGFSQGANFASMLAARAERRGAPFRAVVLLCPARPGWARQLPGAFERPLTTPALIGAGAQDAVVGNGDELATLFARPERRTHAEGHRPLPAADAAAYADSVARFLDWHGRADE</sequence>
<dbReference type="AlphaFoldDB" id="A0A8J2SUN2"/>
<feature type="domain" description="Serine hydrolase" evidence="3">
    <location>
        <begin position="25"/>
        <end position="208"/>
    </location>
</feature>
<dbReference type="PANTHER" id="PTHR48070:SF6">
    <property type="entry name" value="ESTERASE OVCA2"/>
    <property type="match status" value="1"/>
</dbReference>
<dbReference type="GO" id="GO:0005634">
    <property type="term" value="C:nucleus"/>
    <property type="evidence" value="ECO:0007669"/>
    <property type="project" value="TreeGrafter"/>
</dbReference>
<dbReference type="OrthoDB" id="414698at2759"/>
<dbReference type="PANTHER" id="PTHR48070">
    <property type="entry name" value="ESTERASE OVCA2"/>
    <property type="match status" value="1"/>
</dbReference>
<reference evidence="4" key="1">
    <citation type="submission" date="2021-11" db="EMBL/GenBank/DDBJ databases">
        <authorList>
            <consortium name="Genoscope - CEA"/>
            <person name="William W."/>
        </authorList>
    </citation>
    <scope>NUCLEOTIDE SEQUENCE</scope>
</reference>
<dbReference type="Gene3D" id="3.40.50.1820">
    <property type="entry name" value="alpha/beta hydrolase"/>
    <property type="match status" value="1"/>
</dbReference>
<dbReference type="GO" id="GO:0016787">
    <property type="term" value="F:hydrolase activity"/>
    <property type="evidence" value="ECO:0007669"/>
    <property type="project" value="UniProtKB-KW"/>
</dbReference>
<evidence type="ECO:0000256" key="1">
    <source>
        <dbReference type="ARBA" id="ARBA00022801"/>
    </source>
</evidence>
<dbReference type="InterPro" id="IPR005645">
    <property type="entry name" value="FSH-like_dom"/>
</dbReference>
<proteinExistence type="predicted"/>
<dbReference type="EMBL" id="CAKKNE010000004">
    <property type="protein sequence ID" value="CAH0375136.1"/>
    <property type="molecule type" value="Genomic_DNA"/>
</dbReference>
<feature type="chain" id="PRO_5035224592" description="Serine hydrolase domain-containing protein" evidence="2">
    <location>
        <begin position="19"/>
        <end position="234"/>
    </location>
</feature>
<dbReference type="SUPFAM" id="SSF53474">
    <property type="entry name" value="alpha/beta-Hydrolases"/>
    <property type="match status" value="1"/>
</dbReference>
<comment type="caution">
    <text evidence="4">The sequence shown here is derived from an EMBL/GenBank/DDBJ whole genome shotgun (WGS) entry which is preliminary data.</text>
</comment>
<organism evidence="4 5">
    <name type="scientific">Pelagomonas calceolata</name>
    <dbReference type="NCBI Taxonomy" id="35677"/>
    <lineage>
        <taxon>Eukaryota</taxon>
        <taxon>Sar</taxon>
        <taxon>Stramenopiles</taxon>
        <taxon>Ochrophyta</taxon>
        <taxon>Pelagophyceae</taxon>
        <taxon>Pelagomonadales</taxon>
        <taxon>Pelagomonadaceae</taxon>
        <taxon>Pelagomonas</taxon>
    </lineage>
</organism>
<gene>
    <name evidence="4" type="ORF">PECAL_4P24590</name>
</gene>
<evidence type="ECO:0000259" key="3">
    <source>
        <dbReference type="Pfam" id="PF03959"/>
    </source>
</evidence>
<name>A0A8J2SUN2_9STRA</name>
<dbReference type="GO" id="GO:0005737">
    <property type="term" value="C:cytoplasm"/>
    <property type="evidence" value="ECO:0007669"/>
    <property type="project" value="TreeGrafter"/>
</dbReference>
<feature type="signal peptide" evidence="2">
    <location>
        <begin position="1"/>
        <end position="18"/>
    </location>
</feature>
<dbReference type="InterPro" id="IPR029058">
    <property type="entry name" value="AB_hydrolase_fold"/>
</dbReference>
<evidence type="ECO:0000313" key="4">
    <source>
        <dbReference type="EMBL" id="CAH0375136.1"/>
    </source>
</evidence>
<dbReference type="Proteomes" id="UP000789595">
    <property type="component" value="Unassembled WGS sequence"/>
</dbReference>
<evidence type="ECO:0000313" key="5">
    <source>
        <dbReference type="Proteomes" id="UP000789595"/>
    </source>
</evidence>